<evidence type="ECO:0000313" key="3">
    <source>
        <dbReference type="EMBL" id="KAJ3837476.1"/>
    </source>
</evidence>
<feature type="signal peptide" evidence="2">
    <location>
        <begin position="1"/>
        <end position="31"/>
    </location>
</feature>
<evidence type="ECO:0000256" key="1">
    <source>
        <dbReference type="SAM" id="MobiDB-lite"/>
    </source>
</evidence>
<accession>A0AA38P7A0</accession>
<name>A0AA38P7A0_9AGAR</name>
<comment type="caution">
    <text evidence="3">The sequence shown here is derived from an EMBL/GenBank/DDBJ whole genome shotgun (WGS) entry which is preliminary data.</text>
</comment>
<feature type="compositionally biased region" description="Polar residues" evidence="1">
    <location>
        <begin position="63"/>
        <end position="91"/>
    </location>
</feature>
<organism evidence="3 4">
    <name type="scientific">Lentinula raphanica</name>
    <dbReference type="NCBI Taxonomy" id="153919"/>
    <lineage>
        <taxon>Eukaryota</taxon>
        <taxon>Fungi</taxon>
        <taxon>Dikarya</taxon>
        <taxon>Basidiomycota</taxon>
        <taxon>Agaricomycotina</taxon>
        <taxon>Agaricomycetes</taxon>
        <taxon>Agaricomycetidae</taxon>
        <taxon>Agaricales</taxon>
        <taxon>Marasmiineae</taxon>
        <taxon>Omphalotaceae</taxon>
        <taxon>Lentinula</taxon>
    </lineage>
</organism>
<reference evidence="3" key="1">
    <citation type="submission" date="2022-08" db="EMBL/GenBank/DDBJ databases">
        <authorList>
            <consortium name="DOE Joint Genome Institute"/>
            <person name="Min B."/>
            <person name="Riley R."/>
            <person name="Sierra-Patev S."/>
            <person name="Naranjo-Ortiz M."/>
            <person name="Looney B."/>
            <person name="Konkel Z."/>
            <person name="Slot J.C."/>
            <person name="Sakamoto Y."/>
            <person name="Steenwyk J.L."/>
            <person name="Rokas A."/>
            <person name="Carro J."/>
            <person name="Camarero S."/>
            <person name="Ferreira P."/>
            <person name="Molpeceres G."/>
            <person name="Ruiz-Duenas F.J."/>
            <person name="Serrano A."/>
            <person name="Henrissat B."/>
            <person name="Drula E."/>
            <person name="Hughes K.W."/>
            <person name="Mata J.L."/>
            <person name="Ishikawa N.K."/>
            <person name="Vargas-Isla R."/>
            <person name="Ushijima S."/>
            <person name="Smith C.A."/>
            <person name="Ahrendt S."/>
            <person name="Andreopoulos W."/>
            <person name="He G."/>
            <person name="Labutti K."/>
            <person name="Lipzen A."/>
            <person name="Ng V."/>
            <person name="Sandor L."/>
            <person name="Barry K."/>
            <person name="Martinez A.T."/>
            <person name="Xiao Y."/>
            <person name="Gibbons J.G."/>
            <person name="Terashima K."/>
            <person name="Hibbett D.S."/>
            <person name="Grigoriev I.V."/>
        </authorList>
    </citation>
    <scope>NUCLEOTIDE SEQUENCE</scope>
    <source>
        <strain evidence="3">TFB9207</strain>
    </source>
</reference>
<proteinExistence type="predicted"/>
<keyword evidence="2" id="KW-0732">Signal</keyword>
<dbReference type="AlphaFoldDB" id="A0AA38P7A0"/>
<sequence>MSRASTKFREGVKVWQVLVLVLVLLIPIVYARPTPDRKGRPRRPARSSDAASVGHNSPGGTGNNPSVGNNSPAGQTPPGSNSSPAGNTSPAGNHPSGYILDYQISYPDPPADFHLPGYGPEYHPLIKWALPGKELGKELDRDNLGFEKLHAVRDKVDAIATACVEEDHHKEFDDVLEIVRYTGVPWFAFTRKSKHEDSLHQWYPSYDLKPGDDVHFKVKIDLRFDSELVRTEKWLVTAREKKGCTKDLKVVWKKVVDVEGAKYPVLPEEEEKESGSWQCSVM</sequence>
<gene>
    <name evidence="3" type="ORF">F5878DRAFT_662054</name>
</gene>
<dbReference type="Proteomes" id="UP001163846">
    <property type="component" value="Unassembled WGS sequence"/>
</dbReference>
<evidence type="ECO:0000256" key="2">
    <source>
        <dbReference type="SAM" id="SignalP"/>
    </source>
</evidence>
<evidence type="ECO:0000313" key="4">
    <source>
        <dbReference type="Proteomes" id="UP001163846"/>
    </source>
</evidence>
<feature type="region of interest" description="Disordered" evidence="1">
    <location>
        <begin position="33"/>
        <end position="94"/>
    </location>
</feature>
<keyword evidence="4" id="KW-1185">Reference proteome</keyword>
<dbReference type="EMBL" id="MU806243">
    <property type="protein sequence ID" value="KAJ3837476.1"/>
    <property type="molecule type" value="Genomic_DNA"/>
</dbReference>
<feature type="chain" id="PRO_5041291142" evidence="2">
    <location>
        <begin position="32"/>
        <end position="282"/>
    </location>
</feature>
<protein>
    <submittedName>
        <fullName evidence="3">Uncharacterized protein</fullName>
    </submittedName>
</protein>